<gene>
    <name evidence="18" type="ORF">Mesil_3462</name>
</gene>
<feature type="binding site" evidence="15">
    <location>
        <begin position="309"/>
        <end position="315"/>
    </location>
    <ligand>
        <name>NADP(+)</name>
        <dbReference type="ChEBI" id="CHEBI:58349"/>
    </ligand>
</feature>
<feature type="binding site" evidence="15">
    <location>
        <position position="307"/>
    </location>
    <ligand>
        <name>substrate</name>
    </ligand>
</feature>
<reference evidence="18 19" key="1">
    <citation type="journal article" date="2010" name="Stand. Genomic Sci.">
        <title>Complete genome sequence of Meiothermus silvanus type strain (VI-R2).</title>
        <authorList>
            <person name="Sikorski J."/>
            <person name="Tindall B.J."/>
            <person name="Lowry S."/>
            <person name="Lucas S."/>
            <person name="Nolan M."/>
            <person name="Copeland A."/>
            <person name="Glavina Del Rio T."/>
            <person name="Tice H."/>
            <person name="Cheng J.F."/>
            <person name="Han C."/>
            <person name="Pitluck S."/>
            <person name="Liolios K."/>
            <person name="Ivanova N."/>
            <person name="Mavromatis K."/>
            <person name="Mikhailova N."/>
            <person name="Pati A."/>
            <person name="Goodwin L."/>
            <person name="Chen A."/>
            <person name="Palaniappan K."/>
            <person name="Land M."/>
            <person name="Hauser L."/>
            <person name="Chang Y.J."/>
            <person name="Jeffries C.D."/>
            <person name="Rohde M."/>
            <person name="Goker M."/>
            <person name="Woyke T."/>
            <person name="Bristow J."/>
            <person name="Eisen J.A."/>
            <person name="Markowitz V."/>
            <person name="Hugenholtz P."/>
            <person name="Kyrpides N.C."/>
            <person name="Klenk H.P."/>
            <person name="Lapidus A."/>
        </authorList>
    </citation>
    <scope>NUCLEOTIDE SEQUENCE [LARGE SCALE GENOMIC DNA]</scope>
    <source>
        <strain evidence="19">ATCC 700542 / DSM 9946 / VI-R2</strain>
        <plasmid evidence="19">Plasmid pMESIL01</plasmid>
    </source>
</reference>
<evidence type="ECO:0000256" key="16">
    <source>
        <dbReference type="PIRSR" id="PIRSR006769-3"/>
    </source>
</evidence>
<comment type="cofactor">
    <cofactor evidence="13 16">
        <name>Zn(2+)</name>
        <dbReference type="ChEBI" id="CHEBI:29105"/>
    </cofactor>
    <text evidence="13 16">Binds 1 zinc ion.</text>
</comment>
<dbReference type="NCBIfam" id="TIGR00227">
    <property type="entry name" value="ribD_Cterm"/>
    <property type="match status" value="1"/>
</dbReference>
<dbReference type="Gene3D" id="3.40.140.10">
    <property type="entry name" value="Cytidine Deaminase, domain 2"/>
    <property type="match status" value="1"/>
</dbReference>
<evidence type="ECO:0000256" key="10">
    <source>
        <dbReference type="ARBA" id="ARBA00022857"/>
    </source>
</evidence>
<keyword evidence="11 13" id="KW-0560">Oxidoreductase</keyword>
<keyword evidence="6 13" id="KW-0686">Riboflavin biosynthesis</keyword>
<comment type="function">
    <text evidence="1 13">Converts 2,5-diamino-6-(ribosylamino)-4(3h)-pyrimidinone 5'-phosphate into 5-amino-6-(ribosylamino)-2,4(1h,3h)-pyrimidinedione 5'-phosphate.</text>
</comment>
<dbReference type="Gene3D" id="3.40.430.10">
    <property type="entry name" value="Dihydrofolate Reductase, subunit A"/>
    <property type="match status" value="1"/>
</dbReference>
<dbReference type="PANTHER" id="PTHR38011:SF7">
    <property type="entry name" value="2,5-DIAMINO-6-RIBOSYLAMINO-4(3H)-PYRIMIDINONE 5'-PHOSPHATE REDUCTASE"/>
    <property type="match status" value="1"/>
</dbReference>
<dbReference type="InterPro" id="IPR002734">
    <property type="entry name" value="RibDG_C"/>
</dbReference>
<geneLocation type="plasmid" evidence="18 19">
    <name>pMESIL01</name>
</geneLocation>
<evidence type="ECO:0000256" key="6">
    <source>
        <dbReference type="ARBA" id="ARBA00022619"/>
    </source>
</evidence>
<comment type="pathway">
    <text evidence="2 13">Cofactor biosynthesis; riboflavin biosynthesis; 5-amino-6-(D-ribitylamino)uracil from GTP: step 2/4.</text>
</comment>
<evidence type="ECO:0000256" key="15">
    <source>
        <dbReference type="PIRSR" id="PIRSR006769-2"/>
    </source>
</evidence>
<dbReference type="UniPathway" id="UPA00275">
    <property type="reaction ID" value="UER00401"/>
</dbReference>
<feature type="binding site" evidence="16">
    <location>
        <position position="78"/>
    </location>
    <ligand>
        <name>Zn(2+)</name>
        <dbReference type="ChEBI" id="CHEBI:29105"/>
        <note>catalytic</note>
    </ligand>
</feature>
<dbReference type="InterPro" id="IPR016192">
    <property type="entry name" value="APOBEC/CMP_deaminase_Zn-bd"/>
</dbReference>
<dbReference type="EMBL" id="CP002043">
    <property type="protein sequence ID" value="ADH65269.1"/>
    <property type="molecule type" value="Genomic_DNA"/>
</dbReference>
<feature type="binding site" evidence="16">
    <location>
        <position position="87"/>
    </location>
    <ligand>
        <name>Zn(2+)</name>
        <dbReference type="ChEBI" id="CHEBI:29105"/>
        <note>catalytic</note>
    </ligand>
</feature>
<dbReference type="SUPFAM" id="SSF53597">
    <property type="entry name" value="Dihydrofolate reductase-like"/>
    <property type="match status" value="1"/>
</dbReference>
<accession>D7BJB3</accession>
<dbReference type="PANTHER" id="PTHR38011">
    <property type="entry name" value="DIHYDROFOLATE REDUCTASE FAMILY PROTEIN (AFU_ORTHOLOGUE AFUA_8G06820)"/>
    <property type="match status" value="1"/>
</dbReference>
<feature type="binding site" evidence="15">
    <location>
        <position position="157"/>
    </location>
    <ligand>
        <name>NADP(+)</name>
        <dbReference type="ChEBI" id="CHEBI:58349"/>
    </ligand>
</feature>
<comment type="pathway">
    <text evidence="3 13">Cofactor biosynthesis; riboflavin biosynthesis; 5-amino-6-(D-ribitylamino)uracil from GTP: step 3/4.</text>
</comment>
<dbReference type="InterPro" id="IPR004794">
    <property type="entry name" value="Eubact_RibD"/>
</dbReference>
<dbReference type="GO" id="GO:0008703">
    <property type="term" value="F:5-amino-6-(5-phosphoribosylamino)uracil reductase activity"/>
    <property type="evidence" value="ECO:0007669"/>
    <property type="project" value="UniProtKB-EC"/>
</dbReference>
<feature type="binding site" evidence="15">
    <location>
        <position position="207"/>
    </location>
    <ligand>
        <name>substrate</name>
    </ligand>
</feature>
<dbReference type="SUPFAM" id="SSF53927">
    <property type="entry name" value="Cytidine deaminase-like"/>
    <property type="match status" value="1"/>
</dbReference>
<dbReference type="InterPro" id="IPR050765">
    <property type="entry name" value="Riboflavin_Biosynth_HTPR"/>
</dbReference>
<comment type="similarity">
    <text evidence="4 13">In the N-terminal section; belongs to the cytidine and deoxycytidylate deaminase family.</text>
</comment>
<comment type="catalytic activity">
    <reaction evidence="13">
        <text>2,5-diamino-6-hydroxy-4-(5-phosphoribosylamino)-pyrimidine + H2O + H(+) = 5-amino-6-(5-phospho-D-ribosylamino)uracil + NH4(+)</text>
        <dbReference type="Rhea" id="RHEA:21868"/>
        <dbReference type="ChEBI" id="CHEBI:15377"/>
        <dbReference type="ChEBI" id="CHEBI:15378"/>
        <dbReference type="ChEBI" id="CHEBI:28938"/>
        <dbReference type="ChEBI" id="CHEBI:58453"/>
        <dbReference type="ChEBI" id="CHEBI:58614"/>
        <dbReference type="EC" id="3.5.4.26"/>
    </reaction>
</comment>
<dbReference type="GO" id="GO:0008270">
    <property type="term" value="F:zinc ion binding"/>
    <property type="evidence" value="ECO:0007669"/>
    <property type="project" value="InterPro"/>
</dbReference>
<dbReference type="Proteomes" id="UP000001916">
    <property type="component" value="Plasmid pMESIL01"/>
</dbReference>
<feature type="domain" description="CMP/dCMP-type deaminase" evidence="17">
    <location>
        <begin position="4"/>
        <end position="126"/>
    </location>
</feature>
<dbReference type="GO" id="GO:0050661">
    <property type="term" value="F:NADP binding"/>
    <property type="evidence" value="ECO:0007669"/>
    <property type="project" value="InterPro"/>
</dbReference>
<evidence type="ECO:0000259" key="17">
    <source>
        <dbReference type="PROSITE" id="PS51747"/>
    </source>
</evidence>
<keyword evidence="19" id="KW-1185">Reference proteome</keyword>
<dbReference type="EC" id="3.5.4.26" evidence="13"/>
<dbReference type="GO" id="GO:0008835">
    <property type="term" value="F:diaminohydroxyphosphoribosylaminopyrimidine deaminase activity"/>
    <property type="evidence" value="ECO:0007669"/>
    <property type="project" value="UniProtKB-EC"/>
</dbReference>
<evidence type="ECO:0000256" key="1">
    <source>
        <dbReference type="ARBA" id="ARBA00002151"/>
    </source>
</evidence>
<dbReference type="PROSITE" id="PS00903">
    <property type="entry name" value="CYT_DCMP_DEAMINASES_1"/>
    <property type="match status" value="1"/>
</dbReference>
<feature type="binding site" evidence="16">
    <location>
        <position position="53"/>
    </location>
    <ligand>
        <name>Zn(2+)</name>
        <dbReference type="ChEBI" id="CHEBI:29105"/>
        <note>catalytic</note>
    </ligand>
</feature>
<dbReference type="PIRSF" id="PIRSF006769">
    <property type="entry name" value="RibD"/>
    <property type="match status" value="1"/>
</dbReference>
<evidence type="ECO:0000313" key="19">
    <source>
        <dbReference type="Proteomes" id="UP000001916"/>
    </source>
</evidence>
<keyword evidence="12" id="KW-0511">Multifunctional enzyme</keyword>
<evidence type="ECO:0000256" key="12">
    <source>
        <dbReference type="ARBA" id="ARBA00023268"/>
    </source>
</evidence>
<evidence type="ECO:0000256" key="2">
    <source>
        <dbReference type="ARBA" id="ARBA00004882"/>
    </source>
</evidence>
<dbReference type="CDD" id="cd01284">
    <property type="entry name" value="Riboflavin_deaminase-reductase"/>
    <property type="match status" value="1"/>
</dbReference>
<keyword evidence="7 13" id="KW-0479">Metal-binding</keyword>
<comment type="catalytic activity">
    <reaction evidence="13">
        <text>5-amino-6-(5-phospho-D-ribitylamino)uracil + NADP(+) = 5-amino-6-(5-phospho-D-ribosylamino)uracil + NADPH + H(+)</text>
        <dbReference type="Rhea" id="RHEA:17845"/>
        <dbReference type="ChEBI" id="CHEBI:15378"/>
        <dbReference type="ChEBI" id="CHEBI:57783"/>
        <dbReference type="ChEBI" id="CHEBI:58349"/>
        <dbReference type="ChEBI" id="CHEBI:58421"/>
        <dbReference type="ChEBI" id="CHEBI:58453"/>
        <dbReference type="EC" id="1.1.1.193"/>
    </reaction>
</comment>
<dbReference type="eggNOG" id="COG0117">
    <property type="taxonomic scope" value="Bacteria"/>
</dbReference>
<dbReference type="InterPro" id="IPR016193">
    <property type="entry name" value="Cytidine_deaminase-like"/>
</dbReference>
<organism evidence="18 19">
    <name type="scientific">Allomeiothermus silvanus (strain ATCC 700542 / DSM 9946 / NBRC 106475 / NCIMB 13440 / VI-R2)</name>
    <name type="common">Thermus silvanus</name>
    <dbReference type="NCBI Taxonomy" id="526227"/>
    <lineage>
        <taxon>Bacteria</taxon>
        <taxon>Thermotogati</taxon>
        <taxon>Deinococcota</taxon>
        <taxon>Deinococci</taxon>
        <taxon>Thermales</taxon>
        <taxon>Thermaceae</taxon>
        <taxon>Allomeiothermus</taxon>
    </lineage>
</organism>
<feature type="active site" description="Proton donor" evidence="14">
    <location>
        <position position="55"/>
    </location>
</feature>
<dbReference type="NCBIfam" id="TIGR00326">
    <property type="entry name" value="eubact_ribD"/>
    <property type="match status" value="1"/>
</dbReference>
<evidence type="ECO:0000256" key="4">
    <source>
        <dbReference type="ARBA" id="ARBA00005259"/>
    </source>
</evidence>
<evidence type="ECO:0000256" key="5">
    <source>
        <dbReference type="ARBA" id="ARBA00007417"/>
    </source>
</evidence>
<protein>
    <recommendedName>
        <fullName evidence="13">Riboflavin biosynthesis protein RibD</fullName>
    </recommendedName>
    <domain>
        <recommendedName>
            <fullName evidence="13">Diaminohydroxyphosphoribosylaminopyrimidine deaminase</fullName>
            <shortName evidence="13">DRAP deaminase</shortName>
            <ecNumber evidence="13">3.5.4.26</ecNumber>
        </recommendedName>
        <alternativeName>
            <fullName evidence="13">Riboflavin-specific deaminase</fullName>
        </alternativeName>
    </domain>
    <domain>
        <recommendedName>
            <fullName evidence="13">5-amino-6-(5-phosphoribosylamino)uracil reductase</fullName>
            <ecNumber evidence="13">1.1.1.193</ecNumber>
        </recommendedName>
        <alternativeName>
            <fullName evidence="13">HTP reductase</fullName>
        </alternativeName>
    </domain>
</protein>
<evidence type="ECO:0000256" key="8">
    <source>
        <dbReference type="ARBA" id="ARBA00022801"/>
    </source>
</evidence>
<feature type="binding site" evidence="15">
    <location>
        <position position="210"/>
    </location>
    <ligand>
        <name>substrate</name>
    </ligand>
</feature>
<evidence type="ECO:0000256" key="11">
    <source>
        <dbReference type="ARBA" id="ARBA00023002"/>
    </source>
</evidence>
<evidence type="ECO:0000256" key="9">
    <source>
        <dbReference type="ARBA" id="ARBA00022833"/>
    </source>
</evidence>
<keyword evidence="8 13" id="KW-0378">Hydrolase</keyword>
<dbReference type="EC" id="1.1.1.193" evidence="13"/>
<dbReference type="FunFam" id="3.40.140.10:FF:000025">
    <property type="entry name" value="Riboflavin biosynthesis protein RibD"/>
    <property type="match status" value="1"/>
</dbReference>
<name>D7BJB3_ALLS1</name>
<feature type="binding site" evidence="15">
    <location>
        <position position="187"/>
    </location>
    <ligand>
        <name>substrate</name>
    </ligand>
</feature>
<dbReference type="GO" id="GO:0009231">
    <property type="term" value="P:riboflavin biosynthetic process"/>
    <property type="evidence" value="ECO:0007669"/>
    <property type="project" value="UniProtKB-UniPathway"/>
</dbReference>
<sequence length="383" mass="40799">MRDGPDVAFMRQALELAAQGIGRTSPNPPVGCVLVRGAEVVGRGFHPRAGEPHAEVLALRQAGERAQGATAYITLEPCAHYGRTPPCAQALIEAGVARVVVATTDPNPQVSGRGLEQLARAGVAVTTGLLRDEAERQQEVFRHWIAHREPFVVFKTALSLDGKTATVAGDARWVSGEAARERVQLLRDELDAVVVGVGTVLTDDPWLTCRLREPAVPHRVPRDPVKVVFDTHARTPPRARLFAPGPRGEAARVLLLIAEGADPARVEELRQAGAEVVRLEAGPDGRPRLEAALQALEARGLTGLLLEGGSVLAGSFFDAGKVHKVVAFVAPKLVGGRGPTPLAGNGVARMSQARHLERVRVEPLGTDVLVEGYLLEAWSRADA</sequence>
<dbReference type="InterPro" id="IPR011549">
    <property type="entry name" value="RibD_C"/>
</dbReference>
<evidence type="ECO:0000256" key="7">
    <source>
        <dbReference type="ARBA" id="ARBA00022723"/>
    </source>
</evidence>
<evidence type="ECO:0000256" key="13">
    <source>
        <dbReference type="PIRNR" id="PIRNR006769"/>
    </source>
</evidence>
<dbReference type="InterPro" id="IPR002125">
    <property type="entry name" value="CMP_dCMP_dom"/>
</dbReference>
<evidence type="ECO:0000256" key="3">
    <source>
        <dbReference type="ARBA" id="ARBA00004910"/>
    </source>
</evidence>
<dbReference type="eggNOG" id="COG1985">
    <property type="taxonomic scope" value="Bacteria"/>
</dbReference>
<evidence type="ECO:0000313" key="18">
    <source>
        <dbReference type="EMBL" id="ADH65269.1"/>
    </source>
</evidence>
<dbReference type="Pfam" id="PF01872">
    <property type="entry name" value="RibD_C"/>
    <property type="match status" value="1"/>
</dbReference>
<evidence type="ECO:0000256" key="14">
    <source>
        <dbReference type="PIRSR" id="PIRSR006769-1"/>
    </source>
</evidence>
<feature type="binding site" evidence="15">
    <location>
        <position position="173"/>
    </location>
    <ligand>
        <name>NADP(+)</name>
        <dbReference type="ChEBI" id="CHEBI:58349"/>
    </ligand>
</feature>
<keyword evidence="9 13" id="KW-0862">Zinc</keyword>
<dbReference type="InterPro" id="IPR024072">
    <property type="entry name" value="DHFR-like_dom_sf"/>
</dbReference>
<feature type="binding site" evidence="15">
    <location>
        <position position="199"/>
    </location>
    <ligand>
        <name>NADP(+)</name>
        <dbReference type="ChEBI" id="CHEBI:58349"/>
    </ligand>
</feature>
<dbReference type="KEGG" id="msv:Mesil_3462"/>
<comment type="similarity">
    <text evidence="5 13">In the C-terminal section; belongs to the HTP reductase family.</text>
</comment>
<keyword evidence="10 13" id="KW-0521">NADP</keyword>
<dbReference type="HOGENOM" id="CLU_036590_1_2_0"/>
<feature type="binding site" evidence="15">
    <location>
        <position position="203"/>
    </location>
    <ligand>
        <name>substrate</name>
    </ligand>
</feature>
<proteinExistence type="inferred from homology"/>
<dbReference type="Pfam" id="PF00383">
    <property type="entry name" value="dCMP_cyt_deam_1"/>
    <property type="match status" value="1"/>
</dbReference>
<keyword evidence="18" id="KW-0614">Plasmid</keyword>
<dbReference type="AlphaFoldDB" id="D7BJB3"/>
<feature type="binding site" evidence="15">
    <location>
        <position position="231"/>
    </location>
    <ligand>
        <name>NADP(+)</name>
        <dbReference type="ChEBI" id="CHEBI:58349"/>
    </ligand>
</feature>
<dbReference type="PROSITE" id="PS51747">
    <property type="entry name" value="CYT_DCMP_DEAMINASES_2"/>
    <property type="match status" value="1"/>
</dbReference>